<reference evidence="1 2" key="1">
    <citation type="submission" date="2012-12" db="EMBL/GenBank/DDBJ databases">
        <title>Whole genome shotgun sequence of Gordonia aichiensis NBRC 108223.</title>
        <authorList>
            <person name="Isaki-Nakamura S."/>
            <person name="Hosoyama A."/>
            <person name="Tsuchikane K."/>
            <person name="Ando Y."/>
            <person name="Baba S."/>
            <person name="Ohji S."/>
            <person name="Hamada M."/>
            <person name="Tamura T."/>
            <person name="Yamazoe A."/>
            <person name="Yamazaki S."/>
            <person name="Fujita N."/>
        </authorList>
    </citation>
    <scope>NUCLEOTIDE SEQUENCE [LARGE SCALE GENOMIC DNA]</scope>
    <source>
        <strain evidence="1 2">NBRC 108223</strain>
    </source>
</reference>
<dbReference type="Proteomes" id="UP000010988">
    <property type="component" value="Unassembled WGS sequence"/>
</dbReference>
<dbReference type="eggNOG" id="ENOG5031VVY">
    <property type="taxonomic scope" value="Bacteria"/>
</dbReference>
<evidence type="ECO:0000313" key="1">
    <source>
        <dbReference type="EMBL" id="GAC48633.1"/>
    </source>
</evidence>
<dbReference type="STRING" id="1220583.GOACH_06_01300"/>
<keyword evidence="2" id="KW-1185">Reference proteome</keyword>
<organism evidence="1 2">
    <name type="scientific">Gordonia aichiensis NBRC 108223</name>
    <dbReference type="NCBI Taxonomy" id="1220583"/>
    <lineage>
        <taxon>Bacteria</taxon>
        <taxon>Bacillati</taxon>
        <taxon>Actinomycetota</taxon>
        <taxon>Actinomycetes</taxon>
        <taxon>Mycobacteriales</taxon>
        <taxon>Gordoniaceae</taxon>
        <taxon>Gordonia</taxon>
    </lineage>
</organism>
<dbReference type="InterPro" id="IPR038468">
    <property type="entry name" value="MmpS_C"/>
</dbReference>
<evidence type="ECO:0000313" key="2">
    <source>
        <dbReference type="Proteomes" id="UP000010988"/>
    </source>
</evidence>
<name>L7KLQ0_9ACTN</name>
<gene>
    <name evidence="1" type="ORF">GOACH_06_01300</name>
</gene>
<dbReference type="RefSeq" id="WP_005174041.1">
    <property type="nucleotide sequence ID" value="NZ_BANR01000006.1"/>
</dbReference>
<comment type="caution">
    <text evidence="1">The sequence shown here is derived from an EMBL/GenBank/DDBJ whole genome shotgun (WGS) entry which is preliminary data.</text>
</comment>
<proteinExistence type="predicted"/>
<dbReference type="Gene3D" id="2.60.40.2880">
    <property type="entry name" value="MmpS1-5, C-terminal soluble domain"/>
    <property type="match status" value="1"/>
</dbReference>
<dbReference type="AlphaFoldDB" id="L7KLQ0"/>
<dbReference type="OrthoDB" id="4381297at2"/>
<accession>L7KLQ0</accession>
<dbReference type="EMBL" id="BANR01000006">
    <property type="protein sequence ID" value="GAC48633.1"/>
    <property type="molecule type" value="Genomic_DNA"/>
</dbReference>
<sequence>MPTRSTLTTLLILAVGALFAVGALVTVAAPAAASTRYPGTGDTVTIVVSSDREWNEQIVWFDADNRLRRQSDVRLSHHDDATGLWSATLTIVSRSRSQNVDVAFGSTGRFARCEIWVGKVRVRDTTARGAHALAACDRPLPRRAS</sequence>
<protein>
    <submittedName>
        <fullName evidence="1">Uncharacterized protein</fullName>
    </submittedName>
</protein>